<evidence type="ECO:0000313" key="19">
    <source>
        <dbReference type="Proteomes" id="UP000289738"/>
    </source>
</evidence>
<dbReference type="AlphaFoldDB" id="A0A444ZTT2"/>
<dbReference type="PROSITE" id="PS50089">
    <property type="entry name" value="ZF_RING_2"/>
    <property type="match status" value="1"/>
</dbReference>
<dbReference type="InterPro" id="IPR044600">
    <property type="entry name" value="ATL1/ATL16-like"/>
</dbReference>
<feature type="compositionally biased region" description="Polar residues" evidence="15">
    <location>
        <begin position="303"/>
        <end position="319"/>
    </location>
</feature>
<dbReference type="CDD" id="cd16461">
    <property type="entry name" value="RING-H2_EL5-like"/>
    <property type="match status" value="1"/>
</dbReference>
<evidence type="ECO:0000313" key="18">
    <source>
        <dbReference type="EMBL" id="RYR17587.1"/>
    </source>
</evidence>
<feature type="region of interest" description="Disordered" evidence="15">
    <location>
        <begin position="41"/>
        <end position="66"/>
    </location>
</feature>
<dbReference type="Gene3D" id="3.30.40.10">
    <property type="entry name" value="Zinc/RING finger domain, C3HC4 (zinc finger)"/>
    <property type="match status" value="1"/>
</dbReference>
<evidence type="ECO:0000256" key="16">
    <source>
        <dbReference type="SAM" id="Phobius"/>
    </source>
</evidence>
<dbReference type="GO" id="GO:0016020">
    <property type="term" value="C:membrane"/>
    <property type="evidence" value="ECO:0007669"/>
    <property type="project" value="UniProtKB-SubCell"/>
</dbReference>
<evidence type="ECO:0000256" key="7">
    <source>
        <dbReference type="ARBA" id="ARBA00022723"/>
    </source>
</evidence>
<keyword evidence="10" id="KW-0862">Zinc</keyword>
<evidence type="ECO:0000256" key="1">
    <source>
        <dbReference type="ARBA" id="ARBA00000900"/>
    </source>
</evidence>
<protein>
    <recommendedName>
        <fullName evidence="4">RING-type E3 ubiquitin transferase</fullName>
        <ecNumber evidence="4">2.3.2.27</ecNumber>
    </recommendedName>
</protein>
<dbReference type="STRING" id="3818.A0A444ZTT2"/>
<feature type="compositionally biased region" description="Acidic residues" evidence="15">
    <location>
        <begin position="282"/>
        <end position="291"/>
    </location>
</feature>
<dbReference type="Pfam" id="PF13639">
    <property type="entry name" value="zf-RING_2"/>
    <property type="match status" value="1"/>
</dbReference>
<comment type="caution">
    <text evidence="18">The sequence shown here is derived from an EMBL/GenBank/DDBJ whole genome shotgun (WGS) entry which is preliminary data.</text>
</comment>
<dbReference type="FunFam" id="3.30.40.10:FF:000187">
    <property type="entry name" value="E3 ubiquitin-protein ligase ATL6"/>
    <property type="match status" value="1"/>
</dbReference>
<feature type="region of interest" description="Disordered" evidence="15">
    <location>
        <begin position="259"/>
        <end position="332"/>
    </location>
</feature>
<comment type="subcellular location">
    <subcellularLocation>
        <location evidence="2">Membrane</location>
        <topology evidence="2">Single-pass membrane protein</topology>
    </subcellularLocation>
</comment>
<keyword evidence="12 16" id="KW-0472">Membrane</keyword>
<organism evidence="18 19">
    <name type="scientific">Arachis hypogaea</name>
    <name type="common">Peanut</name>
    <dbReference type="NCBI Taxonomy" id="3818"/>
    <lineage>
        <taxon>Eukaryota</taxon>
        <taxon>Viridiplantae</taxon>
        <taxon>Streptophyta</taxon>
        <taxon>Embryophyta</taxon>
        <taxon>Tracheophyta</taxon>
        <taxon>Spermatophyta</taxon>
        <taxon>Magnoliopsida</taxon>
        <taxon>eudicotyledons</taxon>
        <taxon>Gunneridae</taxon>
        <taxon>Pentapetalae</taxon>
        <taxon>rosids</taxon>
        <taxon>fabids</taxon>
        <taxon>Fabales</taxon>
        <taxon>Fabaceae</taxon>
        <taxon>Papilionoideae</taxon>
        <taxon>50 kb inversion clade</taxon>
        <taxon>dalbergioids sensu lato</taxon>
        <taxon>Dalbergieae</taxon>
        <taxon>Pterocarpus clade</taxon>
        <taxon>Arachis</taxon>
    </lineage>
</organism>
<feature type="transmembrane region" description="Helical" evidence="16">
    <location>
        <begin position="94"/>
        <end position="118"/>
    </location>
</feature>
<dbReference type="EMBL" id="SDMP01000013">
    <property type="protein sequence ID" value="RYR17587.1"/>
    <property type="molecule type" value="Genomic_DNA"/>
</dbReference>
<dbReference type="PANTHER" id="PTHR46913:SF19">
    <property type="entry name" value="RING-TYPE E3 UBIQUITIN TRANSFERASE"/>
    <property type="match status" value="1"/>
</dbReference>
<dbReference type="GO" id="GO:0008270">
    <property type="term" value="F:zinc ion binding"/>
    <property type="evidence" value="ECO:0007669"/>
    <property type="project" value="UniProtKB-KW"/>
</dbReference>
<feature type="region of interest" description="Disordered" evidence="15">
    <location>
        <begin position="344"/>
        <end position="376"/>
    </location>
</feature>
<feature type="compositionally biased region" description="Low complexity" evidence="15">
    <location>
        <begin position="262"/>
        <end position="276"/>
    </location>
</feature>
<feature type="compositionally biased region" description="Pro residues" evidence="15">
    <location>
        <begin position="48"/>
        <end position="62"/>
    </location>
</feature>
<dbReference type="InterPro" id="IPR013083">
    <property type="entry name" value="Znf_RING/FYVE/PHD"/>
</dbReference>
<evidence type="ECO:0000256" key="9">
    <source>
        <dbReference type="ARBA" id="ARBA00022786"/>
    </source>
</evidence>
<comment type="similarity">
    <text evidence="13">Belongs to the RING-type zinc finger family. ATL subfamily.</text>
</comment>
<keyword evidence="11 16" id="KW-1133">Transmembrane helix</keyword>
<dbReference type="GO" id="GO:0016567">
    <property type="term" value="P:protein ubiquitination"/>
    <property type="evidence" value="ECO:0007669"/>
    <property type="project" value="UniProtKB-UniPathway"/>
</dbReference>
<evidence type="ECO:0000256" key="12">
    <source>
        <dbReference type="ARBA" id="ARBA00023136"/>
    </source>
</evidence>
<dbReference type="EC" id="2.3.2.27" evidence="4"/>
<evidence type="ECO:0000256" key="6">
    <source>
        <dbReference type="ARBA" id="ARBA00022692"/>
    </source>
</evidence>
<feature type="domain" description="RING-type" evidence="17">
    <location>
        <begin position="196"/>
        <end position="238"/>
    </location>
</feature>
<evidence type="ECO:0000259" key="17">
    <source>
        <dbReference type="PROSITE" id="PS50089"/>
    </source>
</evidence>
<comment type="pathway">
    <text evidence="3">Protein modification; protein ubiquitination.</text>
</comment>
<feature type="compositionally biased region" description="Basic and acidic residues" evidence="15">
    <location>
        <begin position="292"/>
        <end position="302"/>
    </location>
</feature>
<evidence type="ECO:0000256" key="4">
    <source>
        <dbReference type="ARBA" id="ARBA00012483"/>
    </source>
</evidence>
<evidence type="ECO:0000256" key="13">
    <source>
        <dbReference type="ARBA" id="ARBA00024209"/>
    </source>
</evidence>
<proteinExistence type="inferred from homology"/>
<feature type="compositionally biased region" description="Basic residues" evidence="15">
    <location>
        <begin position="349"/>
        <end position="360"/>
    </location>
</feature>
<evidence type="ECO:0000256" key="15">
    <source>
        <dbReference type="SAM" id="MobiDB-lite"/>
    </source>
</evidence>
<gene>
    <name evidence="18" type="ORF">Ahy_B03g062290</name>
</gene>
<accession>A0A444ZTT2</accession>
<sequence length="376" mass="41267">MKPHFMPQTLSSLSPLMGFLPRKLVLLQPQLQHQNEHMIMNTVSHSPSPSPGPGPGPAPSPSPLQSSLSLPIPIPPKFPFPLIPIRDEGFHVHLLQLGMIIMAGTVGIAMLLCAVSLIRRICCSRRHNRTGGNTPILFHVNGDSAVSGSDFDDDEGALVDHPIWFIRTVGLQQSVIDSITVFVYRKGERLIDGSECSVCLAEFQENDSLRLLPKCSHAFHIPCIDTWLRSHKNCPLCRAPVLHDSGTATSVSTEVIVPEADSNGSGENQENGESSSVRNIGDEDDGGEDGETLEKMNRHRDASITQPMRRSVSMDSSSIFRDLNSDDQDDKITNSSSRIYKLASIAFQKRPRSPFSHNRKCSTSTHSRSHSSTLPL</sequence>
<feature type="compositionally biased region" description="Low complexity" evidence="15">
    <location>
        <begin position="362"/>
        <end position="376"/>
    </location>
</feature>
<dbReference type="PANTHER" id="PTHR46913">
    <property type="entry name" value="RING-H2 FINGER PROTEIN ATL16"/>
    <property type="match status" value="1"/>
</dbReference>
<keyword evidence="9" id="KW-0833">Ubl conjugation pathway</keyword>
<dbReference type="SUPFAM" id="SSF57850">
    <property type="entry name" value="RING/U-box"/>
    <property type="match status" value="1"/>
</dbReference>
<dbReference type="Proteomes" id="UP000289738">
    <property type="component" value="Chromosome B03"/>
</dbReference>
<dbReference type="GO" id="GO:0061630">
    <property type="term" value="F:ubiquitin protein ligase activity"/>
    <property type="evidence" value="ECO:0007669"/>
    <property type="project" value="UniProtKB-EC"/>
</dbReference>
<evidence type="ECO:0000256" key="8">
    <source>
        <dbReference type="ARBA" id="ARBA00022771"/>
    </source>
</evidence>
<dbReference type="InterPro" id="IPR001841">
    <property type="entry name" value="Znf_RING"/>
</dbReference>
<keyword evidence="7" id="KW-0479">Metal-binding</keyword>
<keyword evidence="6 16" id="KW-0812">Transmembrane</keyword>
<reference evidence="18 19" key="1">
    <citation type="submission" date="2019-01" db="EMBL/GenBank/DDBJ databases">
        <title>Sequencing of cultivated peanut Arachis hypogaea provides insights into genome evolution and oil improvement.</title>
        <authorList>
            <person name="Chen X."/>
        </authorList>
    </citation>
    <scope>NUCLEOTIDE SEQUENCE [LARGE SCALE GENOMIC DNA]</scope>
    <source>
        <strain evidence="19">cv. Fuhuasheng</strain>
        <tissue evidence="18">Leaves</tissue>
    </source>
</reference>
<dbReference type="SMART" id="SM00184">
    <property type="entry name" value="RING"/>
    <property type="match status" value="1"/>
</dbReference>
<evidence type="ECO:0000256" key="14">
    <source>
        <dbReference type="PROSITE-ProRule" id="PRU00175"/>
    </source>
</evidence>
<dbReference type="UniPathway" id="UPA00143"/>
<name>A0A444ZTT2_ARAHY</name>
<evidence type="ECO:0000256" key="5">
    <source>
        <dbReference type="ARBA" id="ARBA00022679"/>
    </source>
</evidence>
<evidence type="ECO:0000256" key="2">
    <source>
        <dbReference type="ARBA" id="ARBA00004167"/>
    </source>
</evidence>
<comment type="catalytic activity">
    <reaction evidence="1">
        <text>S-ubiquitinyl-[E2 ubiquitin-conjugating enzyme]-L-cysteine + [acceptor protein]-L-lysine = [E2 ubiquitin-conjugating enzyme]-L-cysteine + N(6)-ubiquitinyl-[acceptor protein]-L-lysine.</text>
        <dbReference type="EC" id="2.3.2.27"/>
    </reaction>
</comment>
<dbReference type="OrthoDB" id="9984778at2759"/>
<evidence type="ECO:0000256" key="11">
    <source>
        <dbReference type="ARBA" id="ARBA00022989"/>
    </source>
</evidence>
<keyword evidence="5" id="KW-0808">Transferase</keyword>
<keyword evidence="8 14" id="KW-0863">Zinc-finger</keyword>
<keyword evidence="19" id="KW-1185">Reference proteome</keyword>
<evidence type="ECO:0000256" key="10">
    <source>
        <dbReference type="ARBA" id="ARBA00022833"/>
    </source>
</evidence>
<evidence type="ECO:0000256" key="3">
    <source>
        <dbReference type="ARBA" id="ARBA00004906"/>
    </source>
</evidence>